<proteinExistence type="predicted"/>
<evidence type="ECO:0000313" key="2">
    <source>
        <dbReference type="EMBL" id="EFC39760.1"/>
    </source>
</evidence>
<dbReference type="RefSeq" id="XP_002672504.1">
    <property type="nucleotide sequence ID" value="XM_002672458.1"/>
</dbReference>
<dbReference type="OrthoDB" id="418495at2759"/>
<organism evidence="3">
    <name type="scientific">Naegleria gruberi</name>
    <name type="common">Amoeba</name>
    <dbReference type="NCBI Taxonomy" id="5762"/>
    <lineage>
        <taxon>Eukaryota</taxon>
        <taxon>Discoba</taxon>
        <taxon>Heterolobosea</taxon>
        <taxon>Tetramitia</taxon>
        <taxon>Eutetramitia</taxon>
        <taxon>Vahlkampfiidae</taxon>
        <taxon>Naegleria</taxon>
    </lineage>
</organism>
<dbReference type="AlphaFoldDB" id="D2VTP1"/>
<dbReference type="STRING" id="5762.D2VTP1"/>
<dbReference type="VEuPathDB" id="AmoebaDB:NAEGRDRAFT_72371"/>
<dbReference type="KEGG" id="ngr:NAEGRDRAFT_72371"/>
<dbReference type="SUPFAM" id="SSF48097">
    <property type="entry name" value="Regulator of G-protein signaling, RGS"/>
    <property type="match status" value="1"/>
</dbReference>
<dbReference type="Pfam" id="PF04784">
    <property type="entry name" value="DUF547"/>
    <property type="match status" value="1"/>
</dbReference>
<dbReference type="InterPro" id="IPR036305">
    <property type="entry name" value="RGS_sf"/>
</dbReference>
<name>D2VTP1_NAEGR</name>
<dbReference type="InterPro" id="IPR016137">
    <property type="entry name" value="RGS"/>
</dbReference>
<dbReference type="PROSITE" id="PS50132">
    <property type="entry name" value="RGS"/>
    <property type="match status" value="1"/>
</dbReference>
<dbReference type="Proteomes" id="UP000006671">
    <property type="component" value="Unassembled WGS sequence"/>
</dbReference>
<accession>D2VTP1</accession>
<gene>
    <name evidence="2" type="ORF">NAEGRDRAFT_72371</name>
</gene>
<evidence type="ECO:0000259" key="1">
    <source>
        <dbReference type="PROSITE" id="PS50132"/>
    </source>
</evidence>
<dbReference type="EMBL" id="GG738897">
    <property type="protein sequence ID" value="EFC39760.1"/>
    <property type="molecule type" value="Genomic_DNA"/>
</dbReference>
<dbReference type="InParanoid" id="D2VTP1"/>
<dbReference type="OMA" id="TFFINAY"/>
<dbReference type="Gene3D" id="1.10.167.10">
    <property type="entry name" value="Regulator of G-protein Signalling 4, domain 2"/>
    <property type="match status" value="1"/>
</dbReference>
<dbReference type="InterPro" id="IPR006869">
    <property type="entry name" value="DUF547"/>
</dbReference>
<dbReference type="PANTHER" id="PTHR46361">
    <property type="entry name" value="ELECTRON CARRIER/ PROTEIN DISULFIDE OXIDOREDUCTASE"/>
    <property type="match status" value="1"/>
</dbReference>
<reference evidence="2 3" key="1">
    <citation type="journal article" date="2010" name="Cell">
        <title>The genome of Naegleria gruberi illuminates early eukaryotic versatility.</title>
        <authorList>
            <person name="Fritz-Laylin L.K."/>
            <person name="Prochnik S.E."/>
            <person name="Ginger M.L."/>
            <person name="Dacks J.B."/>
            <person name="Carpenter M.L."/>
            <person name="Field M.C."/>
            <person name="Kuo A."/>
            <person name="Paredez A."/>
            <person name="Chapman J."/>
            <person name="Pham J."/>
            <person name="Shu S."/>
            <person name="Neupane R."/>
            <person name="Cipriano M."/>
            <person name="Mancuso J."/>
            <person name="Tu H."/>
            <person name="Salamov A."/>
            <person name="Lindquist E."/>
            <person name="Shapiro H."/>
            <person name="Lucas S."/>
            <person name="Grigoriev I.V."/>
            <person name="Cande W.Z."/>
            <person name="Fulton C."/>
            <person name="Rokhsar D.S."/>
            <person name="Dawson S.C."/>
        </authorList>
    </citation>
    <scope>NUCLEOTIDE SEQUENCE [LARGE SCALE GENOMIC DNA]</scope>
    <source>
        <strain evidence="2 3">NEG-M</strain>
    </source>
</reference>
<feature type="domain" description="RGS" evidence="1">
    <location>
        <begin position="52"/>
        <end position="88"/>
    </location>
</feature>
<dbReference type="GeneID" id="8860857"/>
<sequence>MSKTLSRSSSLGGLSDNSFNLQGFESERLELDKLIVTYKDKIDAYAQTGNFSVENILSCPLGVSYFYKFLSEEFNKENILAYYELKSLIDYLLYSKKKMDWVIDTSDVYRDDISDVSSISSANSSFISNTNSEQSIKYVNTTSVDEIRECFKRIQQFKKTYFDASSLFEINISSTMKKKVLESISFTKEVQDFISHTQKTDDDSISTNSCSQMIEETLNKMHSNLEKIQTVLEELKTDLLHNLSDPFQRFMSSDEMYECMALFLSSQGDDTYHRERVLNANKGEGVVLNQPEGYLSIIGKTMGDLQVVHPITKITQLLESLLNVIQADIKYFRKTSCESNESEAVVELNFDDLGKSETCCNKYEKFQHETFDLAHCDLSLLKSDEEKLTFFINAYNLLLLHALLVSGSMPQVEVTNIIFYRKVRYNLGGQEYSLQDIFNGILQCNQMKCLIYGKAFKKNDARKANIPNKTFPEVYFGLINMTKYSPKLRIYEPTSLLDKLKENTKDYFDRYVQVLPSDQHPTELLEIALPSQLKEHKCELKNFWKSDVTTVIKTVNNLSTASFNSSAQSLTSLESRQSIDSSSLSDVSTSRSITSAEADIRKNVLDYLMETYHPELAGGKHEIVNKTKYTYKKYDVNPPNWFTVFNEEFQQSIINEFQVQIPAAGELLLPKKAKENNCPIAALFSKFSRTAHLCENANKVITKEVSPKSSEDSSPTKKKLFGRGRASAIWNKKTFKKKEVSIVDFLLGRKKEKVVTPKEKKNKHCIIA</sequence>
<evidence type="ECO:0000313" key="3">
    <source>
        <dbReference type="Proteomes" id="UP000006671"/>
    </source>
</evidence>
<keyword evidence="3" id="KW-1185">Reference proteome</keyword>
<dbReference type="InterPro" id="IPR044926">
    <property type="entry name" value="RGS_subdomain_2"/>
</dbReference>
<dbReference type="PANTHER" id="PTHR46361:SF3">
    <property type="entry name" value="ELECTRON CARRIER_ PROTEIN DISULFIDE OXIDOREDUCTASE"/>
    <property type="match status" value="1"/>
</dbReference>
<protein>
    <submittedName>
        <fullName evidence="2">Predicted protein</fullName>
    </submittedName>
</protein>